<dbReference type="NCBIfam" id="NF041496">
    <property type="entry name" value="MobQ"/>
    <property type="match status" value="1"/>
</dbReference>
<evidence type="ECO:0000313" key="5">
    <source>
        <dbReference type="EMBL" id="AZZ88684.1"/>
    </source>
</evidence>
<dbReference type="Gene3D" id="3.30.930.30">
    <property type="match status" value="1"/>
</dbReference>
<protein>
    <submittedName>
        <fullName evidence="5">TraA</fullName>
    </submittedName>
</protein>
<evidence type="ECO:0000256" key="3">
    <source>
        <dbReference type="SAM" id="MobiDB-lite"/>
    </source>
</evidence>
<dbReference type="InterPro" id="IPR005053">
    <property type="entry name" value="MobA_MobL"/>
</dbReference>
<gene>
    <name evidence="5" type="primary">traA</name>
</gene>
<dbReference type="CDD" id="cd17933">
    <property type="entry name" value="DEXSc_RecD-like"/>
    <property type="match status" value="1"/>
</dbReference>
<name>A0A3S5I4Q7_PSEAI</name>
<dbReference type="EMBL" id="MK047609">
    <property type="protein sequence ID" value="AZZ88684.1"/>
    <property type="molecule type" value="Genomic_DNA"/>
</dbReference>
<dbReference type="Gene3D" id="2.30.30.940">
    <property type="match status" value="1"/>
</dbReference>
<geneLocation type="plasmid" evidence="5">
    <name>pNECK1</name>
</geneLocation>
<proteinExistence type="inferred from homology"/>
<comment type="similarity">
    <text evidence="1">Belongs to the MobA/MobL family.</text>
</comment>
<organism evidence="5">
    <name type="scientific">Pseudomonas aeruginosa</name>
    <dbReference type="NCBI Taxonomy" id="287"/>
    <lineage>
        <taxon>Bacteria</taxon>
        <taxon>Pseudomonadati</taxon>
        <taxon>Pseudomonadota</taxon>
        <taxon>Gammaproteobacteria</taxon>
        <taxon>Pseudomonadales</taxon>
        <taxon>Pseudomonadaceae</taxon>
        <taxon>Pseudomonas</taxon>
    </lineage>
</organism>
<dbReference type="Pfam" id="PF03389">
    <property type="entry name" value="MobA_MobL"/>
    <property type="match status" value="1"/>
</dbReference>
<feature type="compositionally biased region" description="Low complexity" evidence="3">
    <location>
        <begin position="883"/>
        <end position="893"/>
    </location>
</feature>
<accession>A0A3S5I4Q7</accession>
<dbReference type="CDD" id="cd18809">
    <property type="entry name" value="SF1_C_RecD"/>
    <property type="match status" value="1"/>
</dbReference>
<dbReference type="AlphaFoldDB" id="A0A3S5I4Q7"/>
<feature type="compositionally biased region" description="Low complexity" evidence="3">
    <location>
        <begin position="1111"/>
        <end position="1128"/>
    </location>
</feature>
<evidence type="ECO:0000259" key="4">
    <source>
        <dbReference type="Pfam" id="PF03389"/>
    </source>
</evidence>
<keyword evidence="2" id="KW-0184">Conjugation</keyword>
<sequence>MAIYHLNTHTIGRAAGHSAVAAAAYRSASSLVDERTGEAFDFTRKGGVLSAEIVAPAGVPVPERAALWNAAEAAEKRKDARVAREWRAALPHELDEAGRRELATRMGQAIADRYGVAVDVCIHAPDREGDDRNFHVHMLATTRTIGADGTLGAKAVIELANKDRQKAGIPGTSQGDITDIRREWAGLANEALERAGISARIDHRSYADQGVELTPTRHIGSDAVAMERRGLDADRIDIHNADRQEQARQIAERPEIILDKITATQAVFTRRDIAAELNRYIDDAGQFQGLLAKLENSPLLVEMEPANGRDPAKFSTREMIDTERGMVESAQRLARTGRHGVSGPITNAAIDGAGTLSAEQQNAIRHVLNPGSLAVVIGDAGTGKSFSMKIAREAWQAQGFNVRGAALAGKAADELQAGSGIESRTLASLEFAWKNGKDKLTSRDVLVIDEAGMIGSRQLGRVLKAAEQAGAKVVLLGDDKQLAAIEAGAAFRGVVQHVGAAEITEVRRQKEAWARAAGQELARGSVADGLAAYAERGHVQIHGSREAARDALAASYVGDKGKGSQIILAHSNADVQALNQAVRDARKERGELAGSARFVTERGGREFAAGDRIVFLKNDRDLGVKNGTLGTVERAEDGSLAVRLDSGEARQVQASQYAAVDHGYAVTIHKAQGVTVDRAYLLATPGMDRSLAYVGMTRHREAATLFAGADDFTDRRAGRLVDHGAAPYENKPENRQSYFATLENDKGERHTIWGVDLERAIAVSGAQRGDRIGLEHGGSETVRLPDGATAERNTWHVRGAADLAAGKLARVLGRERPKESTLDFADRRGFDGENVMRRWLERGRAKVAELAGKMQRAMRRSLERHGRPDLMPATDIAGTPTVQRPQQIEQPAAPQRPPAERQAPDPWPGSAPAWSGPRRPAAAWRWTWRRHSLPSPRSSRRPGKTPAPFGRDHAGRPAAGLCGPGAAVPGQGRAGAPGGRPGQRARPQAGRDVRQARGRPVQGAGREAAGGLCGLHRPQPERLARAAGRAARAHRAVQRHAEGAPGGRAGQDAARACRQLCTRPEGDRAQPAAAARTGTRQRRFEPMTRRFQPTRSTHHEHRTDERRAGPGLRQADRAGAAAARGERP</sequence>
<feature type="compositionally biased region" description="Low complexity" evidence="3">
    <location>
        <begin position="911"/>
        <end position="926"/>
    </location>
</feature>
<dbReference type="SUPFAM" id="SSF52540">
    <property type="entry name" value="P-loop containing nucleoside triphosphate hydrolases"/>
    <property type="match status" value="2"/>
</dbReference>
<feature type="region of interest" description="Disordered" evidence="3">
    <location>
        <begin position="856"/>
        <end position="1128"/>
    </location>
</feature>
<evidence type="ECO:0000256" key="2">
    <source>
        <dbReference type="ARBA" id="ARBA00022971"/>
    </source>
</evidence>
<evidence type="ECO:0000256" key="1">
    <source>
        <dbReference type="ARBA" id="ARBA00010873"/>
    </source>
</evidence>
<dbReference type="NCBIfam" id="TIGR02768">
    <property type="entry name" value="TraA_Ti"/>
    <property type="match status" value="1"/>
</dbReference>
<reference evidence="5" key="1">
    <citation type="submission" date="2018-10" db="EMBL/GenBank/DDBJ databases">
        <title>Novel pNECK1 plasmid carring metallo-beta-lactamase IMP-63 from Pseudomonas aeruginosa.</title>
        <authorList>
            <person name="Bour M."/>
            <person name="Liapis E."/>
            <person name="Plesiat P."/>
        </authorList>
    </citation>
    <scope>NUCLEOTIDE SEQUENCE</scope>
    <source>
        <strain evidence="5">121156</strain>
        <plasmid evidence="5">pNECK1</plasmid>
    </source>
</reference>
<dbReference type="Gene3D" id="3.40.50.300">
    <property type="entry name" value="P-loop containing nucleotide triphosphate hydrolases"/>
    <property type="match status" value="2"/>
</dbReference>
<feature type="compositionally biased region" description="Gly residues" evidence="3">
    <location>
        <begin position="972"/>
        <end position="981"/>
    </location>
</feature>
<dbReference type="InterPro" id="IPR014136">
    <property type="entry name" value="TraA_Ti"/>
</dbReference>
<dbReference type="Pfam" id="PF13604">
    <property type="entry name" value="AAA_30"/>
    <property type="match status" value="1"/>
</dbReference>
<feature type="compositionally biased region" description="Low complexity" evidence="3">
    <location>
        <begin position="1069"/>
        <end position="1078"/>
    </location>
</feature>
<keyword evidence="5" id="KW-0614">Plasmid</keyword>
<feature type="compositionally biased region" description="Basic residues" evidence="3">
    <location>
        <begin position="927"/>
        <end position="943"/>
    </location>
</feature>
<dbReference type="InterPro" id="IPR027417">
    <property type="entry name" value="P-loop_NTPase"/>
</dbReference>
<dbReference type="RefSeq" id="WP_261344873.1">
    <property type="nucleotide sequence ID" value="NZ_MK047609.1"/>
</dbReference>
<feature type="domain" description="MobA/MobL protein" evidence="4">
    <location>
        <begin position="18"/>
        <end position="229"/>
    </location>
</feature>